<keyword evidence="7" id="KW-1185">Reference proteome</keyword>
<reference evidence="7 9" key="2">
    <citation type="submission" date="2019-11" db="EMBL/GenBank/DDBJ databases">
        <title>Characterisation of Fundicoccus ignavus gen. nov. sp. nov., a novel genus of the family Aerococcaceae isolated from bulk tank milk.</title>
        <authorList>
            <person name="Siebert A."/>
            <person name="Huptas C."/>
            <person name="Wenning M."/>
            <person name="Scherer S."/>
            <person name="Doll E.V."/>
        </authorList>
    </citation>
    <scope>NUCLEOTIDE SEQUENCE [LARGE SCALE GENOMIC DNA]</scope>
    <source>
        <strain evidence="4 9">DSM 109653</strain>
        <strain evidence="5 7">WS4759</strain>
    </source>
</reference>
<evidence type="ECO:0000313" key="7">
    <source>
        <dbReference type="Proteomes" id="UP000430975"/>
    </source>
</evidence>
<reference evidence="6 8" key="1">
    <citation type="submission" date="2019-11" db="EMBL/GenBank/DDBJ databases">
        <title>Characterisation of Fundicoccus ignavus gen. nov. sp. nov., a novel genus of the family Aerococcaceae from bulk tank milk.</title>
        <authorList>
            <person name="Siebert A."/>
            <person name="Huptas C."/>
            <person name="Wenning M."/>
            <person name="Scherer S."/>
            <person name="Doll E.V."/>
        </authorList>
    </citation>
    <scope>NUCLEOTIDE SEQUENCE [LARGE SCALE GENOMIC DNA]</scope>
    <source>
        <strain evidence="6 8">DSM 109652</strain>
    </source>
</reference>
<feature type="compositionally biased region" description="Polar residues" evidence="3">
    <location>
        <begin position="115"/>
        <end position="139"/>
    </location>
</feature>
<feature type="region of interest" description="Disordered" evidence="3">
    <location>
        <begin position="114"/>
        <end position="175"/>
    </location>
</feature>
<evidence type="ECO:0000256" key="1">
    <source>
        <dbReference type="ARBA" id="ARBA00022490"/>
    </source>
</evidence>
<dbReference type="EMBL" id="WJQR01000006">
    <property type="protein sequence ID" value="MRI81925.1"/>
    <property type="molecule type" value="Genomic_DNA"/>
</dbReference>
<keyword evidence="1 2" id="KW-0963">Cytoplasm</keyword>
<protein>
    <recommendedName>
        <fullName evidence="2">UPF0298 protein GF867_13040</fullName>
    </recommendedName>
</protein>
<accession>A0A6I2GIC3</accession>
<dbReference type="HAMAP" id="MF_01126">
    <property type="entry name" value="UPF0298"/>
    <property type="match status" value="1"/>
</dbReference>
<name>A0A6I2GIC3_9LACT</name>
<dbReference type="InterPro" id="IPR016979">
    <property type="entry name" value="DUF2129"/>
</dbReference>
<evidence type="ECO:0000313" key="5">
    <source>
        <dbReference type="EMBL" id="MRI85241.1"/>
    </source>
</evidence>
<comment type="similarity">
    <text evidence="2">Belongs to the UPF0298 family.</text>
</comment>
<dbReference type="Proteomes" id="UP000469870">
    <property type="component" value="Unassembled WGS sequence"/>
</dbReference>
<dbReference type="RefSeq" id="WP_311453716.1">
    <property type="nucleotide sequence ID" value="NZ_WJQR01000006.1"/>
</dbReference>
<proteinExistence type="inferred from homology"/>
<evidence type="ECO:0000313" key="6">
    <source>
        <dbReference type="EMBL" id="MRJ48471.1"/>
    </source>
</evidence>
<gene>
    <name evidence="6" type="ORF">GF867_13040</name>
    <name evidence="5" type="ORF">GIY09_05040</name>
    <name evidence="4" type="ORF">GIY11_07820</name>
</gene>
<evidence type="ECO:0000313" key="9">
    <source>
        <dbReference type="Proteomes" id="UP000469870"/>
    </source>
</evidence>
<sequence>MSFEIIPRQSLIVWLYTLKHLKSIRKHGHIHYISKKLKYVVLYVNADQIDQTKEQLERYHFVRKVDNTFRDDIDMTFKDSIPNRIDPNLKNSVEEEQDYSAFISNVAASLDLPSKNKQNTETTQVSEVTTLPKKTTGQEVESETKKTTNPRKKTRRYRKNTRNKEKQGNKSNENA</sequence>
<dbReference type="Pfam" id="PF09902">
    <property type="entry name" value="DUF2129"/>
    <property type="match status" value="1"/>
</dbReference>
<evidence type="ECO:0000313" key="4">
    <source>
        <dbReference type="EMBL" id="MRI81925.1"/>
    </source>
</evidence>
<dbReference type="Proteomes" id="UP000430975">
    <property type="component" value="Unassembled WGS sequence"/>
</dbReference>
<evidence type="ECO:0000256" key="2">
    <source>
        <dbReference type="HAMAP-Rule" id="MF_01126"/>
    </source>
</evidence>
<organism evidence="5 7">
    <name type="scientific">Fundicoccus ignavus</name>
    <dbReference type="NCBI Taxonomy" id="2664442"/>
    <lineage>
        <taxon>Bacteria</taxon>
        <taxon>Bacillati</taxon>
        <taxon>Bacillota</taxon>
        <taxon>Bacilli</taxon>
        <taxon>Lactobacillales</taxon>
        <taxon>Aerococcaceae</taxon>
        <taxon>Fundicoccus</taxon>
    </lineage>
</organism>
<comment type="caution">
    <text evidence="5">The sequence shown here is derived from an EMBL/GenBank/DDBJ whole genome shotgun (WGS) entry which is preliminary data.</text>
</comment>
<comment type="subcellular location">
    <subcellularLocation>
        <location evidence="2">Cytoplasm</location>
    </subcellularLocation>
</comment>
<dbReference type="EMBL" id="WJQT01000032">
    <property type="protein sequence ID" value="MRJ48471.1"/>
    <property type="molecule type" value="Genomic_DNA"/>
</dbReference>
<evidence type="ECO:0000256" key="3">
    <source>
        <dbReference type="SAM" id="MobiDB-lite"/>
    </source>
</evidence>
<dbReference type="EMBL" id="WJQS01000003">
    <property type="protein sequence ID" value="MRI85241.1"/>
    <property type="molecule type" value="Genomic_DNA"/>
</dbReference>
<dbReference type="GO" id="GO:0005737">
    <property type="term" value="C:cytoplasm"/>
    <property type="evidence" value="ECO:0007669"/>
    <property type="project" value="UniProtKB-SubCell"/>
</dbReference>
<evidence type="ECO:0000313" key="8">
    <source>
        <dbReference type="Proteomes" id="UP000440066"/>
    </source>
</evidence>
<dbReference type="Proteomes" id="UP000440066">
    <property type="component" value="Unassembled WGS sequence"/>
</dbReference>
<dbReference type="AlphaFoldDB" id="A0A6I2GIC3"/>
<feature type="compositionally biased region" description="Basic residues" evidence="3">
    <location>
        <begin position="148"/>
        <end position="161"/>
    </location>
</feature>